<evidence type="ECO:0000256" key="1">
    <source>
        <dbReference type="SAM" id="MobiDB-lite"/>
    </source>
</evidence>
<sequence length="140" mass="15394">MPRYVSWSFNGGLEMAKNKKRSPEILAAQVGLPPELQVDMPTENDKPPIDANDASGQDKPPIDAPPDAEPVLKQPEKRVVVLKGHTLEHNGQFYCEDQPLTLNNDDADRLITLGVVKEFDSVRAERVKINAASPVNITQG</sequence>
<organism evidence="2">
    <name type="scientific">Arsenophonus endosymbiont of Trialeurodes vaporariorum</name>
    <dbReference type="NCBI Taxonomy" id="235567"/>
    <lineage>
        <taxon>Bacteria</taxon>
        <taxon>Pseudomonadati</taxon>
        <taxon>Pseudomonadota</taxon>
        <taxon>Gammaproteobacteria</taxon>
        <taxon>Enterobacterales</taxon>
        <taxon>Morganellaceae</taxon>
        <taxon>Arsenophonus</taxon>
    </lineage>
</organism>
<accession>A0A3B0MM32</accession>
<dbReference type="AlphaFoldDB" id="A0A3B0MM32"/>
<reference evidence="2" key="1">
    <citation type="submission" date="2018-04" db="EMBL/GenBank/DDBJ databases">
        <authorList>
            <person name="Go L.Y."/>
            <person name="Mitchell J.A."/>
        </authorList>
    </citation>
    <scope>NUCLEOTIDE SEQUENCE</scope>
    <source>
        <strain evidence="2">ARTV</strain>
    </source>
</reference>
<gene>
    <name evidence="2" type="ORF">ARTV_2832</name>
</gene>
<name>A0A3B0MM32_9GAMM</name>
<dbReference type="EMBL" id="UFQR01000015">
    <property type="protein sequence ID" value="SSW96424.1"/>
    <property type="molecule type" value="Genomic_DNA"/>
</dbReference>
<evidence type="ECO:0000313" key="2">
    <source>
        <dbReference type="EMBL" id="SSW96424.1"/>
    </source>
</evidence>
<proteinExistence type="predicted"/>
<feature type="region of interest" description="Disordered" evidence="1">
    <location>
        <begin position="33"/>
        <end position="74"/>
    </location>
</feature>
<protein>
    <submittedName>
        <fullName evidence="2">Uncharacterized protein</fullName>
    </submittedName>
</protein>